<evidence type="ECO:0000313" key="1">
    <source>
        <dbReference type="EMBL" id="KIC95934.1"/>
    </source>
</evidence>
<gene>
    <name evidence="1" type="ORF">OI18_03365</name>
</gene>
<protein>
    <recommendedName>
        <fullName evidence="3">Carboxypeptidase regulatory-like domain-containing protein</fullName>
    </recommendedName>
</protein>
<dbReference type="SUPFAM" id="SSF49464">
    <property type="entry name" value="Carboxypeptidase regulatory domain-like"/>
    <property type="match status" value="1"/>
</dbReference>
<dbReference type="STRING" id="1349421.OI18_03365"/>
<accession>A0A0C1IZJ0</accession>
<dbReference type="Gene3D" id="2.60.40.1120">
    <property type="entry name" value="Carboxypeptidase-like, regulatory domain"/>
    <property type="match status" value="1"/>
</dbReference>
<dbReference type="AlphaFoldDB" id="A0A0C1IZJ0"/>
<comment type="caution">
    <text evidence="1">The sequence shown here is derived from an EMBL/GenBank/DDBJ whole genome shotgun (WGS) entry which is preliminary data.</text>
</comment>
<reference evidence="1 2" key="1">
    <citation type="submission" date="2014-11" db="EMBL/GenBank/DDBJ databases">
        <title>Genome sequence of Flavihumibacter solisilvae 3-3.</title>
        <authorList>
            <person name="Zhou G."/>
            <person name="Li M."/>
            <person name="Wang G."/>
        </authorList>
    </citation>
    <scope>NUCLEOTIDE SEQUENCE [LARGE SCALE GENOMIC DNA]</scope>
    <source>
        <strain evidence="1 2">3-3</strain>
    </source>
</reference>
<sequence>MRKSTLSWAFLLLFPVFAYIACQKDYRPGFPLNPTDPTSEKVTASISGRVFNERQEPVEGARVTAGNSTVNTDYNGYFSLENVTVAADAAYIKVQMQGYFPGSRTIMAQEDGAHYIQVELIPTTKSAEFAAATGGTVSFPNGGSANFPANAIVRQADGSAYTGRVELSQSFIDPTSEGFTSRMPGDMKGISTGNDMRALKSFGIMAIQMRGESGELLQVAPGKKVDMHFPIPAALNASAPANIQLWSFDEEKGLWREEGSATKSGSEYIGQVSHFSFWGATSPIDFTEIEFVIKSPAGQPQANLYVEIKNKSDYTKAFSFSDAEGRVKGWVPVNQALQLLINDRCGTYSHMQDLGPYTSPVDLGTITLDASATTGYSISTTVTDCAEQPITNGYLNVLFRYDNHRFALNGQPMNITFQGCDNQPDSAQITLYDAEQDIYVTKWAWLQPGSNDLGVLQLCEGQQAEFFKIEIGPKKFEYLSPGDMVFIDVKTDITLNGYRSTEYGGASLLFLSKAGGQPYTTPLKEFKIVAGGDANYSSNANGTVNITKNGQAGEFVEGTFSSQVYDSLTNTANIPMTGSFRKKRK</sequence>
<evidence type="ECO:0008006" key="3">
    <source>
        <dbReference type="Google" id="ProtNLM"/>
    </source>
</evidence>
<organism evidence="1 2">
    <name type="scientific">Flavihumibacter solisilvae</name>
    <dbReference type="NCBI Taxonomy" id="1349421"/>
    <lineage>
        <taxon>Bacteria</taxon>
        <taxon>Pseudomonadati</taxon>
        <taxon>Bacteroidota</taxon>
        <taxon>Chitinophagia</taxon>
        <taxon>Chitinophagales</taxon>
        <taxon>Chitinophagaceae</taxon>
        <taxon>Flavihumibacter</taxon>
    </lineage>
</organism>
<dbReference type="InterPro" id="IPR008969">
    <property type="entry name" value="CarboxyPept-like_regulatory"/>
</dbReference>
<keyword evidence="2" id="KW-1185">Reference proteome</keyword>
<dbReference type="RefSeq" id="WP_039137246.1">
    <property type="nucleotide sequence ID" value="NZ_JSVC01000003.1"/>
</dbReference>
<name>A0A0C1IZJ0_9BACT</name>
<proteinExistence type="predicted"/>
<dbReference type="EMBL" id="JSVC01000003">
    <property type="protein sequence ID" value="KIC95934.1"/>
    <property type="molecule type" value="Genomic_DNA"/>
</dbReference>
<dbReference type="Pfam" id="PF13620">
    <property type="entry name" value="CarboxypepD_reg"/>
    <property type="match status" value="1"/>
</dbReference>
<dbReference type="OrthoDB" id="973965at2"/>
<evidence type="ECO:0000313" key="2">
    <source>
        <dbReference type="Proteomes" id="UP000031408"/>
    </source>
</evidence>
<dbReference type="Proteomes" id="UP000031408">
    <property type="component" value="Unassembled WGS sequence"/>
</dbReference>